<feature type="domain" description="Pectinesterase catalytic" evidence="6">
    <location>
        <begin position="82"/>
        <end position="315"/>
    </location>
</feature>
<evidence type="ECO:0000256" key="2">
    <source>
        <dbReference type="ARBA" id="ARBA00008891"/>
    </source>
</evidence>
<protein>
    <recommendedName>
        <fullName evidence="3">pectinesterase</fullName>
        <ecNumber evidence="3">3.1.1.11</ecNumber>
    </recommendedName>
</protein>
<comment type="pathway">
    <text evidence="1">Glycan metabolism; pectin degradation; 2-dehydro-3-deoxy-D-gluconate from pectin: step 1/5.</text>
</comment>
<dbReference type="PANTHER" id="PTHR31321:SF85">
    <property type="entry name" value="PECTINESTERASE CATALYTIC DOMAIN-CONTAINING PROTEIN"/>
    <property type="match status" value="1"/>
</dbReference>
<gene>
    <name evidence="7" type="ORF">JRO89_XS03G0318000</name>
</gene>
<name>A0ABQ8ID52_9ROSI</name>
<dbReference type="InterPro" id="IPR012334">
    <property type="entry name" value="Pectin_lyas_fold"/>
</dbReference>
<keyword evidence="8" id="KW-1185">Reference proteome</keyword>
<comment type="similarity">
    <text evidence="2">Belongs to the pectinesterase family.</text>
</comment>
<dbReference type="Pfam" id="PF01095">
    <property type="entry name" value="Pectinesterase"/>
    <property type="match status" value="1"/>
</dbReference>
<dbReference type="EMBL" id="JAFEMO010000003">
    <property type="protein sequence ID" value="KAH7574595.1"/>
    <property type="molecule type" value="Genomic_DNA"/>
</dbReference>
<evidence type="ECO:0000313" key="8">
    <source>
        <dbReference type="Proteomes" id="UP000827721"/>
    </source>
</evidence>
<dbReference type="Gene3D" id="2.160.20.10">
    <property type="entry name" value="Single-stranded right-handed beta-helix, Pectin lyase-like"/>
    <property type="match status" value="1"/>
</dbReference>
<proteinExistence type="inferred from homology"/>
<evidence type="ECO:0000256" key="3">
    <source>
        <dbReference type="ARBA" id="ARBA00013229"/>
    </source>
</evidence>
<sequence>MKMQKQMLWNHRLQLQRPSQLISLAMEILTVYKQPSIPSHKITINGFVSTLKPVYTSKKKKKKFLYIDKSSVSEILSFNVHACSEKVMIPREKPFIMLDGEGQATTLIQFNDFGNSITSSTFQLRAENFVARGITFKNTYNSVIPRRGDGSQITWAPAALIGADKAKFYQCSFMSLQDTLTDSIGRHYFESCYIEGAIDFIWGGGQSTYQGCTINATTAALHGITGFITAQARNSTVDSGGFVFNSCNVVGTGPVYLGRAYRKYSRVVFYKSYMYNSIVPEGWSPWTFSGQEDTIVYTEADCTGPGSDMSKRVRWLKNLPPWELHLLIDVATFLNQGGWMEKQPMPPI</sequence>
<evidence type="ECO:0000313" key="7">
    <source>
        <dbReference type="EMBL" id="KAH7574595.1"/>
    </source>
</evidence>
<evidence type="ECO:0000256" key="5">
    <source>
        <dbReference type="ARBA" id="ARBA00023085"/>
    </source>
</evidence>
<dbReference type="Proteomes" id="UP000827721">
    <property type="component" value="Unassembled WGS sequence"/>
</dbReference>
<evidence type="ECO:0000256" key="1">
    <source>
        <dbReference type="ARBA" id="ARBA00005184"/>
    </source>
</evidence>
<comment type="caution">
    <text evidence="7">The sequence shown here is derived from an EMBL/GenBank/DDBJ whole genome shotgun (WGS) entry which is preliminary data.</text>
</comment>
<evidence type="ECO:0000259" key="6">
    <source>
        <dbReference type="Pfam" id="PF01095"/>
    </source>
</evidence>
<evidence type="ECO:0000256" key="4">
    <source>
        <dbReference type="ARBA" id="ARBA00022801"/>
    </source>
</evidence>
<keyword evidence="4" id="KW-0378">Hydrolase</keyword>
<dbReference type="PANTHER" id="PTHR31321">
    <property type="entry name" value="ACYL-COA THIOESTER HYDROLASE YBHC-RELATED"/>
    <property type="match status" value="1"/>
</dbReference>
<accession>A0ABQ8ID52</accession>
<dbReference type="SUPFAM" id="SSF51126">
    <property type="entry name" value="Pectin lyase-like"/>
    <property type="match status" value="1"/>
</dbReference>
<organism evidence="7 8">
    <name type="scientific">Xanthoceras sorbifolium</name>
    <dbReference type="NCBI Taxonomy" id="99658"/>
    <lineage>
        <taxon>Eukaryota</taxon>
        <taxon>Viridiplantae</taxon>
        <taxon>Streptophyta</taxon>
        <taxon>Embryophyta</taxon>
        <taxon>Tracheophyta</taxon>
        <taxon>Spermatophyta</taxon>
        <taxon>Magnoliopsida</taxon>
        <taxon>eudicotyledons</taxon>
        <taxon>Gunneridae</taxon>
        <taxon>Pentapetalae</taxon>
        <taxon>rosids</taxon>
        <taxon>malvids</taxon>
        <taxon>Sapindales</taxon>
        <taxon>Sapindaceae</taxon>
        <taxon>Xanthoceroideae</taxon>
        <taxon>Xanthoceras</taxon>
    </lineage>
</organism>
<dbReference type="InterPro" id="IPR011050">
    <property type="entry name" value="Pectin_lyase_fold/virulence"/>
</dbReference>
<reference evidence="7 8" key="1">
    <citation type="submission" date="2021-02" db="EMBL/GenBank/DDBJ databases">
        <title>Plant Genome Project.</title>
        <authorList>
            <person name="Zhang R.-G."/>
        </authorList>
    </citation>
    <scope>NUCLEOTIDE SEQUENCE [LARGE SCALE GENOMIC DNA]</scope>
    <source>
        <tissue evidence="7">Leaves</tissue>
    </source>
</reference>
<keyword evidence="5" id="KW-0063">Aspartyl esterase</keyword>
<dbReference type="InterPro" id="IPR000070">
    <property type="entry name" value="Pectinesterase_cat"/>
</dbReference>
<dbReference type="EC" id="3.1.1.11" evidence="3"/>